<evidence type="ECO:0000256" key="11">
    <source>
        <dbReference type="ARBA" id="ARBA00022837"/>
    </source>
</evidence>
<evidence type="ECO:0000256" key="2">
    <source>
        <dbReference type="ARBA" id="ARBA00004236"/>
    </source>
</evidence>
<keyword evidence="7" id="KW-0597">Phosphoprotein</keyword>
<evidence type="ECO:0000256" key="3">
    <source>
        <dbReference type="ARBA" id="ARBA00004496"/>
    </source>
</evidence>
<keyword evidence="8" id="KW-0519">Myristate</keyword>
<protein>
    <submittedName>
        <fullName evidence="20">Calcineurin B-like proteinous protein 1</fullName>
    </submittedName>
</protein>
<dbReference type="PANTHER" id="PTHR46002">
    <property type="entry name" value="EG:114D9.1 PROTEIN-RELATED"/>
    <property type="match status" value="1"/>
</dbReference>
<feature type="domain" description="EF-hand" evidence="17">
    <location>
        <begin position="102"/>
        <end position="137"/>
    </location>
</feature>
<dbReference type="InterPro" id="IPR051875">
    <property type="entry name" value="Calcineurin_B_homologous"/>
</dbReference>
<dbReference type="GO" id="GO:0005509">
    <property type="term" value="F:calcium ion binding"/>
    <property type="evidence" value="ECO:0007669"/>
    <property type="project" value="InterPro"/>
</dbReference>
<dbReference type="SUPFAM" id="SSF47473">
    <property type="entry name" value="EF-hand"/>
    <property type="match status" value="1"/>
</dbReference>
<name>A0A0R3XA27_HYDTA</name>
<keyword evidence="4" id="KW-0813">Transport</keyword>
<evidence type="ECO:0000256" key="9">
    <source>
        <dbReference type="ARBA" id="ARBA00022723"/>
    </source>
</evidence>
<keyword evidence="12" id="KW-0653">Protein transport</keyword>
<reference evidence="20" key="1">
    <citation type="submission" date="2017-02" db="UniProtKB">
        <authorList>
            <consortium name="WormBaseParasite"/>
        </authorList>
    </citation>
    <scope>IDENTIFICATION</scope>
</reference>
<keyword evidence="13" id="KW-0472">Membrane</keyword>
<dbReference type="GO" id="GO:0005886">
    <property type="term" value="C:plasma membrane"/>
    <property type="evidence" value="ECO:0007669"/>
    <property type="project" value="UniProtKB-SubCell"/>
</dbReference>
<keyword evidence="19" id="KW-1185">Reference proteome</keyword>
<dbReference type="InterPro" id="IPR018247">
    <property type="entry name" value="EF_Hand_1_Ca_BS"/>
</dbReference>
<keyword evidence="9" id="KW-0479">Metal-binding</keyword>
<feature type="domain" description="EF-hand" evidence="17">
    <location>
        <begin position="143"/>
        <end position="178"/>
    </location>
</feature>
<dbReference type="GO" id="GO:0005634">
    <property type="term" value="C:nucleus"/>
    <property type="evidence" value="ECO:0007669"/>
    <property type="project" value="UniProtKB-SubCell"/>
</dbReference>
<dbReference type="Gene3D" id="1.10.238.10">
    <property type="entry name" value="EF-hand"/>
    <property type="match status" value="1"/>
</dbReference>
<keyword evidence="10" id="KW-0677">Repeat</keyword>
<evidence type="ECO:0000256" key="15">
    <source>
        <dbReference type="ARBA" id="ARBA00023288"/>
    </source>
</evidence>
<evidence type="ECO:0000256" key="13">
    <source>
        <dbReference type="ARBA" id="ARBA00023136"/>
    </source>
</evidence>
<evidence type="ECO:0000256" key="16">
    <source>
        <dbReference type="ARBA" id="ARBA00038164"/>
    </source>
</evidence>
<evidence type="ECO:0000256" key="5">
    <source>
        <dbReference type="ARBA" id="ARBA00022475"/>
    </source>
</evidence>
<evidence type="ECO:0000256" key="12">
    <source>
        <dbReference type="ARBA" id="ARBA00022927"/>
    </source>
</evidence>
<accession>A0A0R3XA27</accession>
<evidence type="ECO:0000256" key="10">
    <source>
        <dbReference type="ARBA" id="ARBA00022737"/>
    </source>
</evidence>
<dbReference type="CDD" id="cd00051">
    <property type="entry name" value="EFh"/>
    <property type="match status" value="1"/>
</dbReference>
<evidence type="ECO:0000313" key="20">
    <source>
        <dbReference type="WBParaSite" id="TTAC_0001040401-mRNA-1"/>
    </source>
</evidence>
<evidence type="ECO:0000256" key="6">
    <source>
        <dbReference type="ARBA" id="ARBA00022490"/>
    </source>
</evidence>
<proteinExistence type="inferred from homology"/>
<gene>
    <name evidence="18" type="ORF">TTAC_LOCUS10387</name>
</gene>
<keyword evidence="14" id="KW-0539">Nucleus</keyword>
<keyword evidence="5" id="KW-1003">Cell membrane</keyword>
<comment type="subcellular location">
    <subcellularLocation>
        <location evidence="2">Cell membrane</location>
    </subcellularLocation>
    <subcellularLocation>
        <location evidence="3">Cytoplasm</location>
    </subcellularLocation>
    <subcellularLocation>
        <location evidence="1">Nucleus</location>
    </subcellularLocation>
</comment>
<dbReference type="GO" id="GO:0015031">
    <property type="term" value="P:protein transport"/>
    <property type="evidence" value="ECO:0007669"/>
    <property type="project" value="UniProtKB-KW"/>
</dbReference>
<dbReference type="WBParaSite" id="TTAC_0001040401-mRNA-1">
    <property type="protein sequence ID" value="TTAC_0001040401-mRNA-1"/>
    <property type="gene ID" value="TTAC_0001040401"/>
</dbReference>
<evidence type="ECO:0000256" key="4">
    <source>
        <dbReference type="ARBA" id="ARBA00022448"/>
    </source>
</evidence>
<dbReference type="InterPro" id="IPR011992">
    <property type="entry name" value="EF-hand-dom_pair"/>
</dbReference>
<evidence type="ECO:0000259" key="17">
    <source>
        <dbReference type="PROSITE" id="PS50222"/>
    </source>
</evidence>
<reference evidence="18 19" key="2">
    <citation type="submission" date="2018-11" db="EMBL/GenBank/DDBJ databases">
        <authorList>
            <consortium name="Pathogen Informatics"/>
        </authorList>
    </citation>
    <scope>NUCLEOTIDE SEQUENCE [LARGE SCALE GENOMIC DNA]</scope>
</reference>
<comment type="similarity">
    <text evidence="16">Belongs to the calcineurin regulatory subunit family. CHP subfamily.</text>
</comment>
<dbReference type="Pfam" id="PF13499">
    <property type="entry name" value="EF-hand_7"/>
    <property type="match status" value="1"/>
</dbReference>
<organism evidence="20">
    <name type="scientific">Hydatigena taeniaeformis</name>
    <name type="common">Feline tapeworm</name>
    <name type="synonym">Taenia taeniaeformis</name>
    <dbReference type="NCBI Taxonomy" id="6205"/>
    <lineage>
        <taxon>Eukaryota</taxon>
        <taxon>Metazoa</taxon>
        <taxon>Spiralia</taxon>
        <taxon>Lophotrochozoa</taxon>
        <taxon>Platyhelminthes</taxon>
        <taxon>Cestoda</taxon>
        <taxon>Eucestoda</taxon>
        <taxon>Cyclophyllidea</taxon>
        <taxon>Taeniidae</taxon>
        <taxon>Hydatigera</taxon>
    </lineage>
</organism>
<dbReference type="Proteomes" id="UP000274429">
    <property type="component" value="Unassembled WGS sequence"/>
</dbReference>
<dbReference type="PRINTS" id="PR00450">
    <property type="entry name" value="RECOVERIN"/>
</dbReference>
<sequence>MGGGSSKILDPEEVSEISSETGFSAKQIHRLYNRYTTLDRSKAGYLKRQDFLLIPELAINPLGDRIINEFFKGGEELNFREFMQKVARFRKPNSSGVTEYNNREAKLRFLFGMYDLDVDNRISRSELLSVLQMMVGASVTMEQINRIGERTMAEADVDGDGYITYDEFKAVRNQICILCFMHSVCLVNLVVVR</sequence>
<evidence type="ECO:0000256" key="1">
    <source>
        <dbReference type="ARBA" id="ARBA00004123"/>
    </source>
</evidence>
<evidence type="ECO:0000313" key="19">
    <source>
        <dbReference type="Proteomes" id="UP000274429"/>
    </source>
</evidence>
<evidence type="ECO:0000256" key="8">
    <source>
        <dbReference type="ARBA" id="ARBA00022707"/>
    </source>
</evidence>
<dbReference type="SMART" id="SM00054">
    <property type="entry name" value="EFh"/>
    <property type="match status" value="2"/>
</dbReference>
<dbReference type="OrthoDB" id="191686at2759"/>
<keyword evidence="15" id="KW-0449">Lipoprotein</keyword>
<keyword evidence="11" id="KW-0106">Calcium</keyword>
<dbReference type="GO" id="GO:0005737">
    <property type="term" value="C:cytoplasm"/>
    <property type="evidence" value="ECO:0007669"/>
    <property type="project" value="UniProtKB-SubCell"/>
</dbReference>
<dbReference type="PROSITE" id="PS50222">
    <property type="entry name" value="EF_HAND_2"/>
    <property type="match status" value="2"/>
</dbReference>
<keyword evidence="6" id="KW-0963">Cytoplasm</keyword>
<dbReference type="EMBL" id="UYWX01021632">
    <property type="protein sequence ID" value="VDM35367.1"/>
    <property type="molecule type" value="Genomic_DNA"/>
</dbReference>
<dbReference type="InterPro" id="IPR002048">
    <property type="entry name" value="EF_hand_dom"/>
</dbReference>
<evidence type="ECO:0000256" key="7">
    <source>
        <dbReference type="ARBA" id="ARBA00022553"/>
    </source>
</evidence>
<evidence type="ECO:0000256" key="14">
    <source>
        <dbReference type="ARBA" id="ARBA00023242"/>
    </source>
</evidence>
<dbReference type="STRING" id="6205.A0A0R3XA27"/>
<dbReference type="PROSITE" id="PS00018">
    <property type="entry name" value="EF_HAND_1"/>
    <property type="match status" value="1"/>
</dbReference>
<evidence type="ECO:0000313" key="18">
    <source>
        <dbReference type="EMBL" id="VDM35367.1"/>
    </source>
</evidence>
<dbReference type="AlphaFoldDB" id="A0A0R3XA27"/>